<accession>G4QG00</accession>
<dbReference type="HOGENOM" id="CLU_2316313_0_0_6"/>
<dbReference type="eggNOG" id="COG0627">
    <property type="taxonomic scope" value="Bacteria"/>
</dbReference>
<evidence type="ECO:0000313" key="1">
    <source>
        <dbReference type="EMBL" id="AEP29091.1"/>
    </source>
</evidence>
<gene>
    <name evidence="1" type="ordered locus">GNIT_0953</name>
</gene>
<reference evidence="1 2" key="1">
    <citation type="journal article" date="2011" name="J. Bacteriol.">
        <title>Complete genome sequence of seawater bacterium Glaciecola nitratireducens FR1064T.</title>
        <authorList>
            <person name="Bian F."/>
            <person name="Qin Q.L."/>
            <person name="Xie B.B."/>
            <person name="Shu Y.L."/>
            <person name="Zhang X.Y."/>
            <person name="Yu Y."/>
            <person name="Chen B."/>
            <person name="Chen X.L."/>
            <person name="Zhou B.C."/>
            <person name="Zhang Y.Z."/>
        </authorList>
    </citation>
    <scope>NUCLEOTIDE SEQUENCE [LARGE SCALE GENOMIC DNA]</scope>
    <source>
        <strain evidence="2">JCM 12485 / KCTC 12276 / FR1064</strain>
    </source>
</reference>
<sequence length="99" mass="11105">MTITSSQSEPKEGRLHVIFSKSDEQEPRFYSAWPTQDVEPLFSQDLPALTKGQSINFDAATRGFPFASLTDLPALYGAMSCKAFGQYLSRSMVQFFQIN</sequence>
<name>G4QG00_GLANF</name>
<dbReference type="Proteomes" id="UP000009282">
    <property type="component" value="Chromosome"/>
</dbReference>
<dbReference type="STRING" id="1085623.GNIT_0953"/>
<protein>
    <submittedName>
        <fullName evidence="1">Uncharacterized protein</fullName>
    </submittedName>
</protein>
<dbReference type="AlphaFoldDB" id="G4QG00"/>
<keyword evidence="2" id="KW-1185">Reference proteome</keyword>
<evidence type="ECO:0000313" key="2">
    <source>
        <dbReference type="Proteomes" id="UP000009282"/>
    </source>
</evidence>
<dbReference type="EMBL" id="CP003060">
    <property type="protein sequence ID" value="AEP29091.1"/>
    <property type="molecule type" value="Genomic_DNA"/>
</dbReference>
<organism evidence="1 2">
    <name type="scientific">Glaciecola nitratireducens (strain JCM 12485 / KCTC 12276 / FR1064)</name>
    <dbReference type="NCBI Taxonomy" id="1085623"/>
    <lineage>
        <taxon>Bacteria</taxon>
        <taxon>Pseudomonadati</taxon>
        <taxon>Pseudomonadota</taxon>
        <taxon>Gammaproteobacteria</taxon>
        <taxon>Alteromonadales</taxon>
        <taxon>Alteromonadaceae</taxon>
        <taxon>Brumicola</taxon>
    </lineage>
</organism>
<dbReference type="KEGG" id="gni:GNIT_0953"/>
<proteinExistence type="predicted"/>